<dbReference type="Proteomes" id="UP000241899">
    <property type="component" value="Unassembled WGS sequence"/>
</dbReference>
<sequence>MPCALCGREARGFGYCHQLQWDRNPHHRFCSMACLTVGSAIARRNFGMIDKTDMEIRAIREARRDLAEALTEMGLMNAFFDRSAEDIDRLIEACVDGFQGAMQRQSDAGEIPF</sequence>
<evidence type="ECO:0000313" key="1">
    <source>
        <dbReference type="EMBL" id="PTE16899.1"/>
    </source>
</evidence>
<organism evidence="1 2">
    <name type="scientific">Phaeovulum veldkampii DSM 11550</name>
    <dbReference type="NCBI Taxonomy" id="1185920"/>
    <lineage>
        <taxon>Bacteria</taxon>
        <taxon>Pseudomonadati</taxon>
        <taxon>Pseudomonadota</taxon>
        <taxon>Alphaproteobacteria</taxon>
        <taxon>Rhodobacterales</taxon>
        <taxon>Paracoccaceae</taxon>
        <taxon>Phaeovulum</taxon>
    </lineage>
</organism>
<keyword evidence="2" id="KW-1185">Reference proteome</keyword>
<accession>A0A2T4JG61</accession>
<proteinExistence type="predicted"/>
<dbReference type="Pfam" id="PF20121">
    <property type="entry name" value="DUF6511"/>
    <property type="match status" value="1"/>
</dbReference>
<name>A0A2T4JG61_9RHOB</name>
<comment type="caution">
    <text evidence="1">The sequence shown here is derived from an EMBL/GenBank/DDBJ whole genome shotgun (WGS) entry which is preliminary data.</text>
</comment>
<reference evidence="1 2" key="1">
    <citation type="submission" date="2018-03" db="EMBL/GenBank/DDBJ databases">
        <title>Rhodobacter veldkampii.</title>
        <authorList>
            <person name="Meyer T.E."/>
            <person name="Miller S."/>
            <person name="Lodha T."/>
            <person name="Gandham S."/>
            <person name="Chintalapati S."/>
            <person name="Chintalapati V.R."/>
        </authorList>
    </citation>
    <scope>NUCLEOTIDE SEQUENCE [LARGE SCALE GENOMIC DNA]</scope>
    <source>
        <strain evidence="1 2">DSM 11550</strain>
    </source>
</reference>
<protein>
    <submittedName>
        <fullName evidence="1">Uncharacterized protein</fullName>
    </submittedName>
</protein>
<gene>
    <name evidence="1" type="ORF">C5F46_12045</name>
</gene>
<dbReference type="AlphaFoldDB" id="A0A2T4JG61"/>
<evidence type="ECO:0000313" key="2">
    <source>
        <dbReference type="Proteomes" id="UP000241899"/>
    </source>
</evidence>
<dbReference type="InterPro" id="IPR045422">
    <property type="entry name" value="DUF6511"/>
</dbReference>
<dbReference type="OrthoDB" id="7773564at2"/>
<dbReference type="EMBL" id="PZKF01000029">
    <property type="protein sequence ID" value="PTE16899.1"/>
    <property type="molecule type" value="Genomic_DNA"/>
</dbReference>